<dbReference type="EMBL" id="JACYTQ010000008">
    <property type="protein sequence ID" value="MBD8490761.1"/>
    <property type="molecule type" value="Genomic_DNA"/>
</dbReference>
<dbReference type="Proteomes" id="UP000647133">
    <property type="component" value="Unassembled WGS sequence"/>
</dbReference>
<accession>A0ABR9AQW8</accession>
<gene>
    <name evidence="1" type="ORF">IFO69_18560</name>
</gene>
<organism evidence="1 2">
    <name type="scientific">Echinicola arenosa</name>
    <dbReference type="NCBI Taxonomy" id="2774144"/>
    <lineage>
        <taxon>Bacteria</taxon>
        <taxon>Pseudomonadati</taxon>
        <taxon>Bacteroidota</taxon>
        <taxon>Cytophagia</taxon>
        <taxon>Cytophagales</taxon>
        <taxon>Cyclobacteriaceae</taxon>
        <taxon>Echinicola</taxon>
    </lineage>
</organism>
<evidence type="ECO:0000313" key="1">
    <source>
        <dbReference type="EMBL" id="MBD8490761.1"/>
    </source>
</evidence>
<comment type="caution">
    <text evidence="1">The sequence shown here is derived from an EMBL/GenBank/DDBJ whole genome shotgun (WGS) entry which is preliminary data.</text>
</comment>
<sequence length="69" mass="8292">MDEPYSQLYFDQENDLIIRKLHPGDSKKIQGRIDAFKDLCDFYINRDEEVFTAHNFETIKEPETYSIIF</sequence>
<reference evidence="1 2" key="1">
    <citation type="submission" date="2020-09" db="EMBL/GenBank/DDBJ databases">
        <title>Echinicola sp. CAU 1574 isolated from sand of Sido Beach.</title>
        <authorList>
            <person name="Kim W."/>
        </authorList>
    </citation>
    <scope>NUCLEOTIDE SEQUENCE [LARGE SCALE GENOMIC DNA]</scope>
    <source>
        <strain evidence="1 2">CAU 1574</strain>
    </source>
</reference>
<evidence type="ECO:0000313" key="2">
    <source>
        <dbReference type="Proteomes" id="UP000647133"/>
    </source>
</evidence>
<proteinExistence type="predicted"/>
<keyword evidence="2" id="KW-1185">Reference proteome</keyword>
<protein>
    <submittedName>
        <fullName evidence="1">Uncharacterized protein</fullName>
    </submittedName>
</protein>
<name>A0ABR9AQW8_9BACT</name>
<dbReference type="RefSeq" id="WP_192011638.1">
    <property type="nucleotide sequence ID" value="NZ_JACYTQ010000008.1"/>
</dbReference>